<evidence type="ECO:0000256" key="7">
    <source>
        <dbReference type="ARBA" id="ARBA00023136"/>
    </source>
</evidence>
<keyword evidence="7" id="KW-0472">Membrane</keyword>
<dbReference type="GO" id="GO:0004553">
    <property type="term" value="F:hydrolase activity, hydrolyzing O-glycosyl compounds"/>
    <property type="evidence" value="ECO:0007669"/>
    <property type="project" value="InterPro"/>
</dbReference>
<keyword evidence="10" id="KW-0449">Lipoprotein</keyword>
<comment type="caution">
    <text evidence="15">The sequence shown here is derived from an EMBL/GenBank/DDBJ whole genome shotgun (WGS) entry which is preliminary data.</text>
</comment>
<keyword evidence="5 13" id="KW-0732">Signal</keyword>
<organism evidence="15 16">
    <name type="scientific">Heracleum sosnowskyi</name>
    <dbReference type="NCBI Taxonomy" id="360622"/>
    <lineage>
        <taxon>Eukaryota</taxon>
        <taxon>Viridiplantae</taxon>
        <taxon>Streptophyta</taxon>
        <taxon>Embryophyta</taxon>
        <taxon>Tracheophyta</taxon>
        <taxon>Spermatophyta</taxon>
        <taxon>Magnoliopsida</taxon>
        <taxon>eudicotyledons</taxon>
        <taxon>Gunneridae</taxon>
        <taxon>Pentapetalae</taxon>
        <taxon>asterids</taxon>
        <taxon>campanulids</taxon>
        <taxon>Apiales</taxon>
        <taxon>Apiaceae</taxon>
        <taxon>Apioideae</taxon>
        <taxon>apioid superclade</taxon>
        <taxon>Tordylieae</taxon>
        <taxon>Tordyliinae</taxon>
        <taxon>Heracleum</taxon>
    </lineage>
</organism>
<feature type="chain" id="PRO_5042023607" evidence="13">
    <location>
        <begin position="20"/>
        <end position="469"/>
    </location>
</feature>
<dbReference type="GO" id="GO:0005886">
    <property type="term" value="C:plasma membrane"/>
    <property type="evidence" value="ECO:0007669"/>
    <property type="project" value="UniProtKB-SubCell"/>
</dbReference>
<dbReference type="EMBL" id="JAUIZM010000009">
    <property type="protein sequence ID" value="KAK1363732.1"/>
    <property type="molecule type" value="Genomic_DNA"/>
</dbReference>
<feature type="signal peptide" evidence="13">
    <location>
        <begin position="1"/>
        <end position="19"/>
    </location>
</feature>
<dbReference type="GO" id="GO:0005975">
    <property type="term" value="P:carbohydrate metabolic process"/>
    <property type="evidence" value="ECO:0007669"/>
    <property type="project" value="InterPro"/>
</dbReference>
<evidence type="ECO:0000256" key="1">
    <source>
        <dbReference type="ARBA" id="ARBA00004609"/>
    </source>
</evidence>
<keyword evidence="11" id="KW-0326">Glycosidase</keyword>
<evidence type="ECO:0000256" key="11">
    <source>
        <dbReference type="ARBA" id="ARBA00023295"/>
    </source>
</evidence>
<evidence type="ECO:0000256" key="13">
    <source>
        <dbReference type="SAM" id="SignalP"/>
    </source>
</evidence>
<dbReference type="InterPro" id="IPR012946">
    <property type="entry name" value="X8"/>
</dbReference>
<dbReference type="InterPro" id="IPR044788">
    <property type="entry name" value="X8_dom_prot"/>
</dbReference>
<evidence type="ECO:0000256" key="5">
    <source>
        <dbReference type="ARBA" id="ARBA00022729"/>
    </source>
</evidence>
<dbReference type="GO" id="GO:0016301">
    <property type="term" value="F:kinase activity"/>
    <property type="evidence" value="ECO:0007669"/>
    <property type="project" value="UniProtKB-KW"/>
</dbReference>
<keyword evidence="15" id="KW-0808">Transferase</keyword>
<dbReference type="SMART" id="SM00768">
    <property type="entry name" value="X8"/>
    <property type="match status" value="1"/>
</dbReference>
<keyword evidence="9" id="KW-0325">Glycoprotein</keyword>
<dbReference type="Gene3D" id="1.20.58.1040">
    <property type="match status" value="1"/>
</dbReference>
<accession>A0AAD8HCU4</accession>
<evidence type="ECO:0000313" key="15">
    <source>
        <dbReference type="EMBL" id="KAK1363732.1"/>
    </source>
</evidence>
<keyword evidence="4" id="KW-0336">GPI-anchor</keyword>
<sequence length="469" mass="50216">MLKMVWLLHFFFLCLLASGQEDSVKILTLYNSNSLGSHTLSHTYESTAVNLGQDYLNEVSGSILMAENWVRTQVLVHYPSTDVSTILVGHNLLCTKTQDEVLKHILPAVKNIYHSLVRWGLERNIKVSASFPSSCFSPSALIYQTDLADLYFKPLLNFLQVTNSTYSVSPPSHLESVSVETLKLVKSHLQSMRNLGFLDLKKINVVITNPKETKPTVRKLSYIVEPFPSRPTPVSPTHSPYGSSVPAFAAKSPLPPLVGTTSPPPSSHSLPPLVGTILPPPPLSHSLPPLVGKVSPPPLSHPIPPLVGTVSPPPLSHPLPPLVGTTSPPPISVAFPPQLPPLVGPASPPFYFGWPPCNPSGGGNVGAPPVSVPTPSPHTGLWCVAKPSVPADTLQQALDYACGEGGANCDAIAPQGSCYFPDSLVAHASYAFNSYWQRNKDNGGTCGFGGTAMLVNADPSYQQCQFLRG</sequence>
<keyword evidence="6" id="KW-0378">Hydrolase</keyword>
<comment type="similarity">
    <text evidence="2 12">Belongs to the glycosyl hydrolase 17 family.</text>
</comment>
<dbReference type="Pfam" id="PF00332">
    <property type="entry name" value="Glyco_hydro_17"/>
    <property type="match status" value="1"/>
</dbReference>
<dbReference type="PANTHER" id="PTHR31044:SF140">
    <property type="entry name" value="EXPRESSED PROTEIN"/>
    <property type="match status" value="1"/>
</dbReference>
<keyword evidence="15" id="KW-0675">Receptor</keyword>
<keyword evidence="3" id="KW-1003">Cell membrane</keyword>
<name>A0AAD8HCU4_9APIA</name>
<keyword evidence="16" id="KW-1185">Reference proteome</keyword>
<evidence type="ECO:0000256" key="10">
    <source>
        <dbReference type="ARBA" id="ARBA00023288"/>
    </source>
</evidence>
<dbReference type="Gene3D" id="3.20.20.80">
    <property type="entry name" value="Glycosidases"/>
    <property type="match status" value="1"/>
</dbReference>
<dbReference type="Proteomes" id="UP001237642">
    <property type="component" value="Unassembled WGS sequence"/>
</dbReference>
<proteinExistence type="inferred from homology"/>
<evidence type="ECO:0000256" key="8">
    <source>
        <dbReference type="ARBA" id="ARBA00023157"/>
    </source>
</evidence>
<comment type="subcellular location">
    <subcellularLocation>
        <location evidence="1">Cell membrane</location>
        <topology evidence="1">Lipid-anchor</topology>
        <topology evidence="1">GPI-anchor</topology>
    </subcellularLocation>
</comment>
<gene>
    <name evidence="15" type="ORF">POM88_039293</name>
</gene>
<dbReference type="InterPro" id="IPR000490">
    <property type="entry name" value="Glyco_hydro_17"/>
</dbReference>
<dbReference type="Pfam" id="PF07983">
    <property type="entry name" value="X8"/>
    <property type="match status" value="1"/>
</dbReference>
<evidence type="ECO:0000256" key="2">
    <source>
        <dbReference type="ARBA" id="ARBA00008773"/>
    </source>
</evidence>
<dbReference type="PANTHER" id="PTHR31044">
    <property type="entry name" value="BETA-1,3 GLUCANASE"/>
    <property type="match status" value="1"/>
</dbReference>
<evidence type="ECO:0000256" key="4">
    <source>
        <dbReference type="ARBA" id="ARBA00022622"/>
    </source>
</evidence>
<evidence type="ECO:0000313" key="16">
    <source>
        <dbReference type="Proteomes" id="UP001237642"/>
    </source>
</evidence>
<evidence type="ECO:0000256" key="3">
    <source>
        <dbReference type="ARBA" id="ARBA00022475"/>
    </source>
</evidence>
<evidence type="ECO:0000256" key="6">
    <source>
        <dbReference type="ARBA" id="ARBA00022801"/>
    </source>
</evidence>
<dbReference type="GO" id="GO:0098552">
    <property type="term" value="C:side of membrane"/>
    <property type="evidence" value="ECO:0007669"/>
    <property type="project" value="UniProtKB-KW"/>
</dbReference>
<dbReference type="GO" id="GO:0009506">
    <property type="term" value="C:plasmodesma"/>
    <property type="evidence" value="ECO:0007669"/>
    <property type="project" value="UniProtKB-ARBA"/>
</dbReference>
<keyword evidence="15" id="KW-0418">Kinase</keyword>
<evidence type="ECO:0000259" key="14">
    <source>
        <dbReference type="SMART" id="SM00768"/>
    </source>
</evidence>
<reference evidence="15" key="1">
    <citation type="submission" date="2023-02" db="EMBL/GenBank/DDBJ databases">
        <title>Genome of toxic invasive species Heracleum sosnowskyi carries increased number of genes despite the absence of recent whole-genome duplications.</title>
        <authorList>
            <person name="Schelkunov M."/>
            <person name="Shtratnikova V."/>
            <person name="Makarenko M."/>
            <person name="Klepikova A."/>
            <person name="Omelchenko D."/>
            <person name="Novikova G."/>
            <person name="Obukhova E."/>
            <person name="Bogdanov V."/>
            <person name="Penin A."/>
            <person name="Logacheva M."/>
        </authorList>
    </citation>
    <scope>NUCLEOTIDE SEQUENCE</scope>
    <source>
        <strain evidence="15">Hsosn_3</strain>
        <tissue evidence="15">Leaf</tissue>
    </source>
</reference>
<keyword evidence="8" id="KW-1015">Disulfide bond</keyword>
<dbReference type="FunFam" id="1.20.58.1040:FF:000001">
    <property type="entry name" value="Glucan endo-1,3-beta-glucosidase 4"/>
    <property type="match status" value="1"/>
</dbReference>
<reference evidence="15" key="2">
    <citation type="submission" date="2023-05" db="EMBL/GenBank/DDBJ databases">
        <authorList>
            <person name="Schelkunov M.I."/>
        </authorList>
    </citation>
    <scope>NUCLEOTIDE SEQUENCE</scope>
    <source>
        <strain evidence="15">Hsosn_3</strain>
        <tissue evidence="15">Leaf</tissue>
    </source>
</reference>
<feature type="domain" description="X8" evidence="14">
    <location>
        <begin position="381"/>
        <end position="466"/>
    </location>
</feature>
<protein>
    <submittedName>
        <fullName evidence="15">Proline-rich receptor-like protein kinase PERK2</fullName>
    </submittedName>
</protein>
<evidence type="ECO:0000256" key="9">
    <source>
        <dbReference type="ARBA" id="ARBA00023180"/>
    </source>
</evidence>
<evidence type="ECO:0000256" key="12">
    <source>
        <dbReference type="RuleBase" id="RU004335"/>
    </source>
</evidence>
<dbReference type="AlphaFoldDB" id="A0AAD8HCU4"/>